<name>A0A9D2TCU4_9FIRM</name>
<dbReference type="Gene3D" id="3.20.20.140">
    <property type="entry name" value="Metal-dependent hydrolases"/>
    <property type="match status" value="1"/>
</dbReference>
<proteinExistence type="predicted"/>
<comment type="caution">
    <text evidence="2">The sequence shown here is derived from an EMBL/GenBank/DDBJ whole genome shotgun (WGS) entry which is preliminary data.</text>
</comment>
<organism evidence="2 3">
    <name type="scientific">Candidatus Enterocloster excrementigallinarum</name>
    <dbReference type="NCBI Taxonomy" id="2838558"/>
    <lineage>
        <taxon>Bacteria</taxon>
        <taxon>Bacillati</taxon>
        <taxon>Bacillota</taxon>
        <taxon>Clostridia</taxon>
        <taxon>Lachnospirales</taxon>
        <taxon>Lachnospiraceae</taxon>
        <taxon>Enterocloster</taxon>
    </lineage>
</organism>
<accession>A0A9D2TCU4</accession>
<sequence>MKTADTAYINGRVYTADKEFSIRSAFALSGDRFIAAGSDEEIRALCSSQTKIIDLKGRTVLPGLIDSHLHINNTGAMKLELDIVGKQKQEIVNMVAKARQKAHPGEWIVGRGWLNDEWPDSSFPTKEELDAVCPDFPVYLKRACGHGAWVNSKAFETVGVTNDTPDPVGGEYLRKPDGSLLGVVTDQAQEPFNKAIPPYGKEQLQKIVLLAQDEFFSHGLTTVHDAGTDEKWIEAWEELYQKHVLKLRIYASMRVIGRPSYDELYSGSMKYFQKGLRIGMYDNRLTARAYKISCDGSLGARSAWMLEDYSDQPGHKGNGKWTDEQLYTILYEARKAGFQTMCHAIGDGANRQCLDVYERLLKELPDPDARLRIEHAQILAPEDIPRFHKLGVIPTHQTVFLRTDKKVADQRLGSKRIKGAYAWRTLIDQGNPLPNGTDSPVENCNPFVSMYCAVTRKDEKGLPENGWHPEQAMTREEALRSYTTWGAYAGFEENLKGSIEAGKLADFVIIDRDLMNCPAEEIKDIQALETVVGGETVYQKA</sequence>
<dbReference type="AlphaFoldDB" id="A0A9D2TCU4"/>
<feature type="domain" description="Amidohydrolase 3" evidence="1">
    <location>
        <begin position="51"/>
        <end position="538"/>
    </location>
</feature>
<reference evidence="2" key="1">
    <citation type="journal article" date="2021" name="PeerJ">
        <title>Extensive microbial diversity within the chicken gut microbiome revealed by metagenomics and culture.</title>
        <authorList>
            <person name="Gilroy R."/>
            <person name="Ravi A."/>
            <person name="Getino M."/>
            <person name="Pursley I."/>
            <person name="Horton D.L."/>
            <person name="Alikhan N.F."/>
            <person name="Baker D."/>
            <person name="Gharbi K."/>
            <person name="Hall N."/>
            <person name="Watson M."/>
            <person name="Adriaenssens E.M."/>
            <person name="Foster-Nyarko E."/>
            <person name="Jarju S."/>
            <person name="Secka A."/>
            <person name="Antonio M."/>
            <person name="Oren A."/>
            <person name="Chaudhuri R.R."/>
            <person name="La Ragione R."/>
            <person name="Hildebrand F."/>
            <person name="Pallen M.J."/>
        </authorList>
    </citation>
    <scope>NUCLEOTIDE SEQUENCE</scope>
    <source>
        <strain evidence="2">CHK198-12963</strain>
    </source>
</reference>
<dbReference type="SUPFAM" id="SSF51338">
    <property type="entry name" value="Composite domain of metallo-dependent hydrolases"/>
    <property type="match status" value="1"/>
</dbReference>
<gene>
    <name evidence="2" type="ORF">H9931_03170</name>
</gene>
<dbReference type="InterPro" id="IPR032466">
    <property type="entry name" value="Metal_Hydrolase"/>
</dbReference>
<dbReference type="PROSITE" id="PS01137">
    <property type="entry name" value="TATD_1"/>
    <property type="match status" value="1"/>
</dbReference>
<dbReference type="Gene3D" id="3.10.310.70">
    <property type="match status" value="1"/>
</dbReference>
<reference evidence="2" key="2">
    <citation type="submission" date="2021-04" db="EMBL/GenBank/DDBJ databases">
        <authorList>
            <person name="Gilroy R."/>
        </authorList>
    </citation>
    <scope>NUCLEOTIDE SEQUENCE</scope>
    <source>
        <strain evidence="2">CHK198-12963</strain>
    </source>
</reference>
<dbReference type="InterPro" id="IPR013108">
    <property type="entry name" value="Amidohydro_3"/>
</dbReference>
<dbReference type="InterPro" id="IPR018228">
    <property type="entry name" value="DNase_TatD-rel_CS"/>
</dbReference>
<protein>
    <submittedName>
        <fullName evidence="2">Amidohydrolase</fullName>
    </submittedName>
</protein>
<evidence type="ECO:0000313" key="3">
    <source>
        <dbReference type="Proteomes" id="UP000823863"/>
    </source>
</evidence>
<dbReference type="PANTHER" id="PTHR22642:SF2">
    <property type="entry name" value="PROTEIN LONG AFTER FAR-RED 3"/>
    <property type="match status" value="1"/>
</dbReference>
<evidence type="ECO:0000313" key="2">
    <source>
        <dbReference type="EMBL" id="HJC65710.1"/>
    </source>
</evidence>
<dbReference type="SUPFAM" id="SSF51556">
    <property type="entry name" value="Metallo-dependent hydrolases"/>
    <property type="match status" value="1"/>
</dbReference>
<dbReference type="Pfam" id="PF07969">
    <property type="entry name" value="Amidohydro_3"/>
    <property type="match status" value="1"/>
</dbReference>
<dbReference type="Gene3D" id="2.30.40.10">
    <property type="entry name" value="Urease, subunit C, domain 1"/>
    <property type="match status" value="1"/>
</dbReference>
<dbReference type="InterPro" id="IPR011059">
    <property type="entry name" value="Metal-dep_hydrolase_composite"/>
</dbReference>
<dbReference type="Proteomes" id="UP000823863">
    <property type="component" value="Unassembled WGS sequence"/>
</dbReference>
<dbReference type="CDD" id="cd01300">
    <property type="entry name" value="YtcJ_like"/>
    <property type="match status" value="1"/>
</dbReference>
<dbReference type="EMBL" id="DWWB01000013">
    <property type="protein sequence ID" value="HJC65710.1"/>
    <property type="molecule type" value="Genomic_DNA"/>
</dbReference>
<evidence type="ECO:0000259" key="1">
    <source>
        <dbReference type="Pfam" id="PF07969"/>
    </source>
</evidence>
<dbReference type="PANTHER" id="PTHR22642">
    <property type="entry name" value="IMIDAZOLONEPROPIONASE"/>
    <property type="match status" value="1"/>
</dbReference>
<dbReference type="GO" id="GO:0016810">
    <property type="term" value="F:hydrolase activity, acting on carbon-nitrogen (but not peptide) bonds"/>
    <property type="evidence" value="ECO:0007669"/>
    <property type="project" value="InterPro"/>
</dbReference>
<dbReference type="InterPro" id="IPR033932">
    <property type="entry name" value="YtcJ-like"/>
</dbReference>